<evidence type="ECO:0000256" key="1">
    <source>
        <dbReference type="SAM" id="Phobius"/>
    </source>
</evidence>
<accession>A0A7C9BGC5</accession>
<evidence type="ECO:0000313" key="4">
    <source>
        <dbReference type="Proteomes" id="UP000479293"/>
    </source>
</evidence>
<feature type="transmembrane region" description="Helical" evidence="1">
    <location>
        <begin position="82"/>
        <end position="105"/>
    </location>
</feature>
<dbReference type="GO" id="GO:0000155">
    <property type="term" value="F:phosphorelay sensor kinase activity"/>
    <property type="evidence" value="ECO:0007669"/>
    <property type="project" value="InterPro"/>
</dbReference>
<comment type="caution">
    <text evidence="3">The sequence shown here is derived from an EMBL/GenBank/DDBJ whole genome shotgun (WGS) entry which is preliminary data.</text>
</comment>
<evidence type="ECO:0000313" key="3">
    <source>
        <dbReference type="EMBL" id="MPR36858.1"/>
    </source>
</evidence>
<dbReference type="InterPro" id="IPR050640">
    <property type="entry name" value="Bact_2-comp_sensor_kinase"/>
</dbReference>
<gene>
    <name evidence="3" type="ORF">GBK04_26885</name>
</gene>
<dbReference type="RefSeq" id="WP_152765122.1">
    <property type="nucleotide sequence ID" value="NZ_WHLY01000002.1"/>
</dbReference>
<keyword evidence="1" id="KW-1133">Transmembrane helix</keyword>
<dbReference type="EMBL" id="WHLY01000002">
    <property type="protein sequence ID" value="MPR36858.1"/>
    <property type="molecule type" value="Genomic_DNA"/>
</dbReference>
<proteinExistence type="predicted"/>
<feature type="transmembrane region" description="Helical" evidence="1">
    <location>
        <begin position="12"/>
        <end position="35"/>
    </location>
</feature>
<dbReference type="Pfam" id="PF06580">
    <property type="entry name" value="His_kinase"/>
    <property type="match status" value="1"/>
</dbReference>
<feature type="domain" description="Signal transduction histidine kinase internal region" evidence="2">
    <location>
        <begin position="161"/>
        <end position="240"/>
    </location>
</feature>
<dbReference type="PANTHER" id="PTHR34220:SF7">
    <property type="entry name" value="SENSOR HISTIDINE KINASE YPDA"/>
    <property type="match status" value="1"/>
</dbReference>
<dbReference type="AlphaFoldDB" id="A0A7C9BGC5"/>
<sequence>MKLPSYSKHDKLLQIVVLPIVIGSVNWILIGEAYWQHANTFWLATLLTLAVSFENWLVNNYISLKLDQRFPGLEYYMRRAAWRYILCTISSCLHYLVLFAIYRYLPLPHFVADPIRLGFTLLFIVLIVLVVVFVYEGIHNFNHWAESRQEVDTLSKAQLQAQLDALRQQVNPHFLFNSLNSLISLISEDPRQAEIFAEELSTVYRYLLRSNEGPLTPLINELEFIRSYYQLLKTRYGDALRLEINIVPEAEVRQLPPLTLQLLIENAVKHNIILPDQPLTISLMSDAHHRLIISNNLQRKPSRALSNGVGLSNILTKYEMLGQPAPSVEDDGQEFRVVLSLV</sequence>
<dbReference type="InterPro" id="IPR010559">
    <property type="entry name" value="Sig_transdc_His_kin_internal"/>
</dbReference>
<dbReference type="GO" id="GO:0016020">
    <property type="term" value="C:membrane"/>
    <property type="evidence" value="ECO:0007669"/>
    <property type="project" value="InterPro"/>
</dbReference>
<feature type="transmembrane region" description="Helical" evidence="1">
    <location>
        <begin position="117"/>
        <end position="138"/>
    </location>
</feature>
<feature type="transmembrane region" description="Helical" evidence="1">
    <location>
        <begin position="41"/>
        <end position="62"/>
    </location>
</feature>
<protein>
    <submittedName>
        <fullName evidence="3">Sensor protein lytS</fullName>
    </submittedName>
</protein>
<evidence type="ECO:0000259" key="2">
    <source>
        <dbReference type="Pfam" id="PF06580"/>
    </source>
</evidence>
<reference evidence="3 4" key="1">
    <citation type="submission" date="2019-10" db="EMBL/GenBank/DDBJ databases">
        <title>Draft Genome Sequence of Cytophagaceae sp. SJW1-29.</title>
        <authorList>
            <person name="Choi A."/>
        </authorList>
    </citation>
    <scope>NUCLEOTIDE SEQUENCE [LARGE SCALE GENOMIC DNA]</scope>
    <source>
        <strain evidence="3 4">SJW1-29</strain>
    </source>
</reference>
<name>A0A7C9BGC5_9BACT</name>
<organism evidence="3 4">
    <name type="scientific">Salmonirosea aquatica</name>
    <dbReference type="NCBI Taxonomy" id="2654236"/>
    <lineage>
        <taxon>Bacteria</taxon>
        <taxon>Pseudomonadati</taxon>
        <taxon>Bacteroidota</taxon>
        <taxon>Cytophagia</taxon>
        <taxon>Cytophagales</taxon>
        <taxon>Spirosomataceae</taxon>
        <taxon>Salmonirosea</taxon>
    </lineage>
</organism>
<keyword evidence="4" id="KW-1185">Reference proteome</keyword>
<keyword evidence="1" id="KW-0472">Membrane</keyword>
<keyword evidence="1" id="KW-0812">Transmembrane</keyword>
<dbReference type="PANTHER" id="PTHR34220">
    <property type="entry name" value="SENSOR HISTIDINE KINASE YPDA"/>
    <property type="match status" value="1"/>
</dbReference>
<dbReference type="Proteomes" id="UP000479293">
    <property type="component" value="Unassembled WGS sequence"/>
</dbReference>